<sequence>MKGVMRFGRRGKYDAIELVDHLTFVEEPVVIIAKNVKRLRSRAIPVVKVRWRHHPVEEATWETEQEMREQFPGLFEPSGTS</sequence>
<dbReference type="AlphaFoldDB" id="A0AAF0UPQ4"/>
<gene>
    <name evidence="2" type="ORF">MTR67_042613</name>
</gene>
<reference evidence="2" key="1">
    <citation type="submission" date="2023-08" db="EMBL/GenBank/DDBJ databases">
        <title>A de novo genome assembly of Solanum verrucosum Schlechtendal, a Mexican diploid species geographically isolated from the other diploid A-genome species in potato relatives.</title>
        <authorList>
            <person name="Hosaka K."/>
        </authorList>
    </citation>
    <scope>NUCLEOTIDE SEQUENCE</scope>
    <source>
        <tissue evidence="2">Young leaves</tissue>
    </source>
</reference>
<dbReference type="Pfam" id="PF00385">
    <property type="entry name" value="Chromo"/>
    <property type="match status" value="1"/>
</dbReference>
<dbReference type="PANTHER" id="PTHR46148">
    <property type="entry name" value="CHROMO DOMAIN-CONTAINING PROTEIN"/>
    <property type="match status" value="1"/>
</dbReference>
<keyword evidence="3" id="KW-1185">Reference proteome</keyword>
<dbReference type="InterPro" id="IPR016197">
    <property type="entry name" value="Chromo-like_dom_sf"/>
</dbReference>
<proteinExistence type="predicted"/>
<accession>A0AAF0UPQ4</accession>
<protein>
    <recommendedName>
        <fullName evidence="1">Chromo domain-containing protein</fullName>
    </recommendedName>
</protein>
<evidence type="ECO:0000313" key="3">
    <source>
        <dbReference type="Proteomes" id="UP001234989"/>
    </source>
</evidence>
<dbReference type="EMBL" id="CP133621">
    <property type="protein sequence ID" value="WMV49228.1"/>
    <property type="molecule type" value="Genomic_DNA"/>
</dbReference>
<dbReference type="Proteomes" id="UP001234989">
    <property type="component" value="Chromosome 10"/>
</dbReference>
<dbReference type="SUPFAM" id="SSF54160">
    <property type="entry name" value="Chromo domain-like"/>
    <property type="match status" value="1"/>
</dbReference>
<dbReference type="InterPro" id="IPR023780">
    <property type="entry name" value="Chromo_domain"/>
</dbReference>
<dbReference type="PANTHER" id="PTHR46148:SF57">
    <property type="entry name" value="OS12G0499874 PROTEIN"/>
    <property type="match status" value="1"/>
</dbReference>
<organism evidence="2 3">
    <name type="scientific">Solanum verrucosum</name>
    <dbReference type="NCBI Taxonomy" id="315347"/>
    <lineage>
        <taxon>Eukaryota</taxon>
        <taxon>Viridiplantae</taxon>
        <taxon>Streptophyta</taxon>
        <taxon>Embryophyta</taxon>
        <taxon>Tracheophyta</taxon>
        <taxon>Spermatophyta</taxon>
        <taxon>Magnoliopsida</taxon>
        <taxon>eudicotyledons</taxon>
        <taxon>Gunneridae</taxon>
        <taxon>Pentapetalae</taxon>
        <taxon>asterids</taxon>
        <taxon>lamiids</taxon>
        <taxon>Solanales</taxon>
        <taxon>Solanaceae</taxon>
        <taxon>Solanoideae</taxon>
        <taxon>Solaneae</taxon>
        <taxon>Solanum</taxon>
    </lineage>
</organism>
<evidence type="ECO:0000313" key="2">
    <source>
        <dbReference type="EMBL" id="WMV49228.1"/>
    </source>
</evidence>
<name>A0AAF0UPQ4_SOLVR</name>
<evidence type="ECO:0000259" key="1">
    <source>
        <dbReference type="Pfam" id="PF00385"/>
    </source>
</evidence>
<feature type="domain" description="Chromo" evidence="1">
    <location>
        <begin position="31"/>
        <end position="74"/>
    </location>
</feature>